<organism evidence="1 2">
    <name type="scientific">Agrobacterium vitis</name>
    <name type="common">Rhizobium vitis</name>
    <dbReference type="NCBI Taxonomy" id="373"/>
    <lineage>
        <taxon>Bacteria</taxon>
        <taxon>Pseudomonadati</taxon>
        <taxon>Pseudomonadota</taxon>
        <taxon>Alphaproteobacteria</taxon>
        <taxon>Hyphomicrobiales</taxon>
        <taxon>Rhizobiaceae</taxon>
        <taxon>Rhizobium/Agrobacterium group</taxon>
        <taxon>Agrobacterium</taxon>
    </lineage>
</organism>
<sequence>MSKAAVAWYSGLGRLRFFHDRQARREPLKAQPKTRKMRILELSARAVSENSISQRMCFACGGPPSTGAGEHVIPKWLQHKFNLFNERLTVLNGTLIPYRNLTVPCCEACNNGFLSQIENAVQPIIERGTVETQDEKLLLGRWLSKILIGFLVKETGLLLDRKRPDSGPMVPAQFIEELQHCHFVLQSARKPTTFRCLHGNLPFSLYFYEVADTGGDQEFDLSTNIFGQSVAIRAGRLGVIFVSDGGLQMHAGPGGPYALSGSAVSGAQFSELAARVHYKATLRDATHFYITSENDEFMQVEQMHVESYSGLIPGSDELRIFEEWDEEAFSYALAAYTRFDRSTVFDEGTKTCKSTLGSLLRDH</sequence>
<accession>A0A6A9UM34</accession>
<dbReference type="OrthoDB" id="978976at2"/>
<comment type="caution">
    <text evidence="1">The sequence shown here is derived from an EMBL/GenBank/DDBJ whole genome shotgun (WGS) entry which is preliminary data.</text>
</comment>
<reference evidence="1 2" key="1">
    <citation type="submission" date="2019-12" db="EMBL/GenBank/DDBJ databases">
        <title>Whole-genome sequencing of Allorhizobium vitis.</title>
        <authorList>
            <person name="Gan H.M."/>
            <person name="Szegedi E."/>
            <person name="Burr T."/>
            <person name="Savka M.A."/>
        </authorList>
    </citation>
    <scope>NUCLEOTIDE SEQUENCE [LARGE SCALE GENOMIC DNA]</scope>
    <source>
        <strain evidence="1 2">CG415</strain>
    </source>
</reference>
<protein>
    <submittedName>
        <fullName evidence="1">Uncharacterized protein</fullName>
    </submittedName>
</protein>
<dbReference type="AlphaFoldDB" id="A0A6A9UM34"/>
<dbReference type="EMBL" id="WPHU01000023">
    <property type="protein sequence ID" value="MVA59517.1"/>
    <property type="molecule type" value="Genomic_DNA"/>
</dbReference>
<evidence type="ECO:0000313" key="2">
    <source>
        <dbReference type="Proteomes" id="UP000440716"/>
    </source>
</evidence>
<gene>
    <name evidence="1" type="ORF">GOZ88_25855</name>
</gene>
<name>A0A6A9UM34_AGRVI</name>
<dbReference type="RefSeq" id="WP_141748724.1">
    <property type="nucleotide sequence ID" value="NZ_CP146245.1"/>
</dbReference>
<proteinExistence type="predicted"/>
<dbReference type="Proteomes" id="UP000440716">
    <property type="component" value="Unassembled WGS sequence"/>
</dbReference>
<evidence type="ECO:0000313" key="1">
    <source>
        <dbReference type="EMBL" id="MVA59517.1"/>
    </source>
</evidence>